<dbReference type="RefSeq" id="WP_153408288.1">
    <property type="nucleotide sequence ID" value="NZ_WEGK01000002.1"/>
</dbReference>
<comment type="caution">
    <text evidence="2">The sequence shown here is derived from an EMBL/GenBank/DDBJ whole genome shotgun (WGS) entry which is preliminary data.</text>
</comment>
<evidence type="ECO:0000313" key="3">
    <source>
        <dbReference type="Proteomes" id="UP000438448"/>
    </source>
</evidence>
<gene>
    <name evidence="2" type="ORF">NRB20_12740</name>
</gene>
<name>A0A7K0CXH3_9NOCA</name>
<dbReference type="Proteomes" id="UP000438448">
    <property type="component" value="Unassembled WGS sequence"/>
</dbReference>
<organism evidence="2 3">
    <name type="scientific">Nocardia macrotermitis</name>
    <dbReference type="NCBI Taxonomy" id="2585198"/>
    <lineage>
        <taxon>Bacteria</taxon>
        <taxon>Bacillati</taxon>
        <taxon>Actinomycetota</taxon>
        <taxon>Actinomycetes</taxon>
        <taxon>Mycobacteriales</taxon>
        <taxon>Nocardiaceae</taxon>
        <taxon>Nocardia</taxon>
    </lineage>
</organism>
<feature type="domain" description="AbiEi antitoxin N-terminal" evidence="1">
    <location>
        <begin position="9"/>
        <end position="57"/>
    </location>
</feature>
<sequence length="245" mass="26930">MDSDSRAEIVIDLAAEQSGLVTSRQARAAASVTPQQLKRMVDSGQLQRLHHGIYRLAHIPHDEHLEKRLAWIALDQEHVTWERLDQDVPTGVLSHRTAAEMHHLGDLDADEVELTAPRRIRLTLPDVVVHRGNLSRDDWQTIDGLPVTTPIRTIGDLAAASTDSGHLATVVREALTHDLVTTDGVASVLAPYAFEYGHRPLGGKVFLDALIEEAGVPATTLEVAAIASRQLTRADATDRTRENKR</sequence>
<dbReference type="Pfam" id="PF13338">
    <property type="entry name" value="AbiEi_4"/>
    <property type="match status" value="1"/>
</dbReference>
<keyword evidence="3" id="KW-1185">Reference proteome</keyword>
<proteinExistence type="predicted"/>
<evidence type="ECO:0000313" key="2">
    <source>
        <dbReference type="EMBL" id="MQY18205.1"/>
    </source>
</evidence>
<dbReference type="EMBL" id="WEGK01000002">
    <property type="protein sequence ID" value="MQY18205.1"/>
    <property type="molecule type" value="Genomic_DNA"/>
</dbReference>
<evidence type="ECO:0000259" key="1">
    <source>
        <dbReference type="Pfam" id="PF13338"/>
    </source>
</evidence>
<protein>
    <recommendedName>
        <fullName evidence="1">AbiEi antitoxin N-terminal domain-containing protein</fullName>
    </recommendedName>
</protein>
<dbReference type="OrthoDB" id="3356078at2"/>
<accession>A0A7K0CXH3</accession>
<dbReference type="AlphaFoldDB" id="A0A7K0CXH3"/>
<reference evidence="2 3" key="1">
    <citation type="submission" date="2019-10" db="EMBL/GenBank/DDBJ databases">
        <title>Nocardia macrotermitis sp. nov. and Nocardia aurantia sp. nov., isolated from the gut of fungus growing-termite Macrotermes natalensis.</title>
        <authorList>
            <person name="Benndorf R."/>
            <person name="Schwitalla J."/>
            <person name="Martin K."/>
            <person name="De Beer W."/>
            <person name="Kaster A.-K."/>
            <person name="Vollmers J."/>
            <person name="Poulsen M."/>
            <person name="Beemelmanns C."/>
        </authorList>
    </citation>
    <scope>NUCLEOTIDE SEQUENCE [LARGE SCALE GENOMIC DNA]</scope>
    <source>
        <strain evidence="2 3">RB20</strain>
    </source>
</reference>
<dbReference type="InterPro" id="IPR025159">
    <property type="entry name" value="AbiEi_N"/>
</dbReference>